<keyword evidence="3" id="KW-1185">Reference proteome</keyword>
<dbReference type="SUPFAM" id="SSF90002">
    <property type="entry name" value="Hypothetical protein YjiA, C-terminal domain"/>
    <property type="match status" value="1"/>
</dbReference>
<dbReference type="InterPro" id="IPR011629">
    <property type="entry name" value="CobW-like_C"/>
</dbReference>
<dbReference type="SMART" id="SM00833">
    <property type="entry name" value="CobW_C"/>
    <property type="match status" value="1"/>
</dbReference>
<dbReference type="STRING" id="297318.BK138_29780"/>
<reference evidence="2 3" key="1">
    <citation type="submission" date="2016-11" db="EMBL/GenBank/DDBJ databases">
        <title>Paenibacillus species isolates.</title>
        <authorList>
            <person name="Beno S.M."/>
        </authorList>
    </citation>
    <scope>NUCLEOTIDE SEQUENCE [LARGE SCALE GENOMIC DNA]</scope>
    <source>
        <strain evidence="2 3">FSL R5-0378</strain>
    </source>
</reference>
<organism evidence="2 3">
    <name type="scientific">Paenibacillus rhizosphaerae</name>
    <dbReference type="NCBI Taxonomy" id="297318"/>
    <lineage>
        <taxon>Bacteria</taxon>
        <taxon>Bacillati</taxon>
        <taxon>Bacillota</taxon>
        <taxon>Bacilli</taxon>
        <taxon>Bacillales</taxon>
        <taxon>Paenibacillaceae</taxon>
        <taxon>Paenibacillus</taxon>
    </lineage>
</organism>
<protein>
    <recommendedName>
        <fullName evidence="1">CobW C-terminal domain-containing protein</fullName>
    </recommendedName>
</protein>
<evidence type="ECO:0000313" key="2">
    <source>
        <dbReference type="EMBL" id="OMF49399.1"/>
    </source>
</evidence>
<proteinExistence type="predicted"/>
<accession>A0A1R1EC93</accession>
<name>A0A1R1EC93_9BACL</name>
<dbReference type="Proteomes" id="UP000187172">
    <property type="component" value="Unassembled WGS sequence"/>
</dbReference>
<evidence type="ECO:0000313" key="3">
    <source>
        <dbReference type="Proteomes" id="UP000187172"/>
    </source>
</evidence>
<gene>
    <name evidence="2" type="ORF">BK138_29780</name>
</gene>
<dbReference type="Pfam" id="PF07683">
    <property type="entry name" value="CobW_C"/>
    <property type="match status" value="1"/>
</dbReference>
<dbReference type="AlphaFoldDB" id="A0A1R1EC93"/>
<feature type="domain" description="CobW C-terminal" evidence="1">
    <location>
        <begin position="8"/>
        <end position="123"/>
    </location>
</feature>
<dbReference type="EMBL" id="MRTP01000014">
    <property type="protein sequence ID" value="OMF49399.1"/>
    <property type="molecule type" value="Genomic_DNA"/>
</dbReference>
<comment type="caution">
    <text evidence="2">The sequence shown here is derived from an EMBL/GenBank/DDBJ whole genome shotgun (WGS) entry which is preliminary data.</text>
</comment>
<dbReference type="InterPro" id="IPR051927">
    <property type="entry name" value="Zn_Chap_cDPG_Synth"/>
</dbReference>
<dbReference type="RefSeq" id="WP_076175291.1">
    <property type="nucleotide sequence ID" value="NZ_MRTP01000014.1"/>
</dbReference>
<dbReference type="PANTHER" id="PTHR43603:SF1">
    <property type="entry name" value="ZINC-REGULATED GTPASE METALLOPROTEIN ACTIVATOR 1"/>
    <property type="match status" value="1"/>
</dbReference>
<evidence type="ECO:0000259" key="1">
    <source>
        <dbReference type="SMART" id="SM00833"/>
    </source>
</evidence>
<dbReference type="PANTHER" id="PTHR43603">
    <property type="entry name" value="COBW DOMAIN-CONTAINING PROTEIN DDB_G0274527"/>
    <property type="match status" value="1"/>
</dbReference>
<sequence>MDESRHRIFSFDYIRRVPFHPDRFLKWINNNSSCRLCSKGTIWLATRNHLAISFSLCGEKWSISPEGLWHAAIADEGQYSNDILKSIQDHDWDEQWGDRLTSLKVFCSPYDKEKVINTLDSALLNVDEITSNWMFFNDPLPKFDWLSILQKQVIFLKNDRNYYD</sequence>